<keyword evidence="3" id="KW-1185">Reference proteome</keyword>
<accession>A0AAD5D113</accession>
<gene>
    <name evidence="2" type="ORF">M8C21_008710</name>
</gene>
<comment type="caution">
    <text evidence="2">The sequence shown here is derived from an EMBL/GenBank/DDBJ whole genome shotgun (WGS) entry which is preliminary data.</text>
</comment>
<feature type="region of interest" description="Disordered" evidence="1">
    <location>
        <begin position="110"/>
        <end position="137"/>
    </location>
</feature>
<name>A0AAD5D113_AMBAR</name>
<evidence type="ECO:0000256" key="1">
    <source>
        <dbReference type="SAM" id="MobiDB-lite"/>
    </source>
</evidence>
<feature type="compositionally biased region" description="Basic and acidic residues" evidence="1">
    <location>
        <begin position="48"/>
        <end position="60"/>
    </location>
</feature>
<feature type="compositionally biased region" description="Basic and acidic residues" evidence="1">
    <location>
        <begin position="128"/>
        <end position="137"/>
    </location>
</feature>
<evidence type="ECO:0000313" key="2">
    <source>
        <dbReference type="EMBL" id="KAI7751132.1"/>
    </source>
</evidence>
<sequence length="204" mass="22602">YGTLDTGVSDLLLLHGHEGRFLTKGDQTEHGEEELVAQEASSYLSESESCKKGDQRKHEEEELVAQDSSSDLSDSECFQKQDILHDTVTIDHEITPVQVKLKGSHLERFKEQSKERNVDVSSPNAVLDKQDFQETEQKVTSGVIKGCDNLESAVGDSELHIRGTTNSSFVKGDQGQHEEDSSTQSSSSDPGESQFFEKQDLLND</sequence>
<evidence type="ECO:0000313" key="3">
    <source>
        <dbReference type="Proteomes" id="UP001206925"/>
    </source>
</evidence>
<protein>
    <submittedName>
        <fullName evidence="2">Uncharacterized protein</fullName>
    </submittedName>
</protein>
<organism evidence="2 3">
    <name type="scientific">Ambrosia artemisiifolia</name>
    <name type="common">Common ragweed</name>
    <dbReference type="NCBI Taxonomy" id="4212"/>
    <lineage>
        <taxon>Eukaryota</taxon>
        <taxon>Viridiplantae</taxon>
        <taxon>Streptophyta</taxon>
        <taxon>Embryophyta</taxon>
        <taxon>Tracheophyta</taxon>
        <taxon>Spermatophyta</taxon>
        <taxon>Magnoliopsida</taxon>
        <taxon>eudicotyledons</taxon>
        <taxon>Gunneridae</taxon>
        <taxon>Pentapetalae</taxon>
        <taxon>asterids</taxon>
        <taxon>campanulids</taxon>
        <taxon>Asterales</taxon>
        <taxon>Asteraceae</taxon>
        <taxon>Asteroideae</taxon>
        <taxon>Heliantheae alliance</taxon>
        <taxon>Heliantheae</taxon>
        <taxon>Ambrosia</taxon>
    </lineage>
</organism>
<feature type="non-terminal residue" evidence="2">
    <location>
        <position position="1"/>
    </location>
</feature>
<feature type="region of interest" description="Disordered" evidence="1">
    <location>
        <begin position="26"/>
        <end position="74"/>
    </location>
</feature>
<feature type="region of interest" description="Disordered" evidence="1">
    <location>
        <begin position="158"/>
        <end position="204"/>
    </location>
</feature>
<reference evidence="2" key="1">
    <citation type="submission" date="2022-06" db="EMBL/GenBank/DDBJ databases">
        <title>Uncovering the hologenomic basis of an extraordinary plant invasion.</title>
        <authorList>
            <person name="Bieker V.C."/>
            <person name="Martin M.D."/>
            <person name="Gilbert T."/>
            <person name="Hodgins K."/>
            <person name="Battlay P."/>
            <person name="Petersen B."/>
            <person name="Wilson J."/>
        </authorList>
    </citation>
    <scope>NUCLEOTIDE SEQUENCE</scope>
    <source>
        <strain evidence="2">AA19_3_7</strain>
        <tissue evidence="2">Leaf</tissue>
    </source>
</reference>
<feature type="compositionally biased region" description="Low complexity" evidence="1">
    <location>
        <begin position="182"/>
        <end position="194"/>
    </location>
</feature>
<feature type="compositionally biased region" description="Basic and acidic residues" evidence="1">
    <location>
        <begin position="195"/>
        <end position="204"/>
    </location>
</feature>
<dbReference type="Proteomes" id="UP001206925">
    <property type="component" value="Unassembled WGS sequence"/>
</dbReference>
<proteinExistence type="predicted"/>
<dbReference type="EMBL" id="JAMZMK010005967">
    <property type="protein sequence ID" value="KAI7751132.1"/>
    <property type="molecule type" value="Genomic_DNA"/>
</dbReference>
<feature type="non-terminal residue" evidence="2">
    <location>
        <position position="204"/>
    </location>
</feature>
<dbReference type="AlphaFoldDB" id="A0AAD5D113"/>